<evidence type="ECO:0000259" key="2">
    <source>
        <dbReference type="Pfam" id="PF10223"/>
    </source>
</evidence>
<dbReference type="OrthoDB" id="10037294at2759"/>
<dbReference type="InterPro" id="IPR019356">
    <property type="entry name" value="Menorin_dom"/>
</dbReference>
<keyword evidence="4" id="KW-1185">Reference proteome</keyword>
<reference evidence="3" key="1">
    <citation type="submission" date="2021-02" db="EMBL/GenBank/DDBJ databases">
        <authorList>
            <person name="Nowell W R."/>
        </authorList>
    </citation>
    <scope>NUCLEOTIDE SEQUENCE</scope>
    <source>
        <strain evidence="3">Ploen Becks lab</strain>
    </source>
</reference>
<proteinExistence type="inferred from homology"/>
<name>A0A813RD25_9BILA</name>
<evidence type="ECO:0000313" key="4">
    <source>
        <dbReference type="Proteomes" id="UP000663879"/>
    </source>
</evidence>
<accession>A0A813RD25</accession>
<dbReference type="EMBL" id="CAJNOC010000590">
    <property type="protein sequence ID" value="CAF0780371.1"/>
    <property type="molecule type" value="Genomic_DNA"/>
</dbReference>
<dbReference type="Proteomes" id="UP000663879">
    <property type="component" value="Unassembled WGS sequence"/>
</dbReference>
<dbReference type="GO" id="GO:0005615">
    <property type="term" value="C:extracellular space"/>
    <property type="evidence" value="ECO:0007669"/>
    <property type="project" value="TreeGrafter"/>
</dbReference>
<dbReference type="AlphaFoldDB" id="A0A813RD25"/>
<dbReference type="Pfam" id="PF10223">
    <property type="entry name" value="Menorin_N"/>
    <property type="match status" value="1"/>
</dbReference>
<sequence>MRKARKKIQNCEAHFLESDVIYNEKIHQHPFMGHSIEDPCDLSFESFIDISKNSKRGIKLDFKTHESLEPCLKHLKKLQNEIKMPVILNADVFQGVNCDKTLIDSNYFVQICKEYFPRGILSLGWTTKPCSTTKYTLENVQEASNLYKMFNLQDNVHFAIRLSWSTRSIEELIHLYELTKCSFTLWSHKTDTLSSVESILLFRHFFPHNKIYYDLADENIFLITNQLALECPPGVPIAMCFADPCAMAATKGCAAYPKAICKSNFCGGCNAEWFFNGTKVDCNLKEKADKLKLSCLFPVNCFVEPCRFATCPTHPNAVCVNNYCDGCNAFFYENGVRVTC</sequence>
<comment type="similarity">
    <text evidence="1">Belongs to the menorin family.</text>
</comment>
<comment type="caution">
    <text evidence="3">The sequence shown here is derived from an EMBL/GenBank/DDBJ whole genome shotgun (WGS) entry which is preliminary data.</text>
</comment>
<gene>
    <name evidence="3" type="ORF">OXX778_LOCUS5427</name>
</gene>
<dbReference type="PANTHER" id="PTHR21184:SF6">
    <property type="entry name" value="CONSERVED PLASMA MEMBRANE PROTEIN"/>
    <property type="match status" value="1"/>
</dbReference>
<feature type="domain" description="Menorin-like" evidence="2">
    <location>
        <begin position="10"/>
        <end position="218"/>
    </location>
</feature>
<dbReference type="PANTHER" id="PTHR21184">
    <property type="entry name" value="MENORIN (DENDRITIC BRANCHING PROTEIN)"/>
    <property type="match status" value="1"/>
</dbReference>
<evidence type="ECO:0000256" key="1">
    <source>
        <dbReference type="ARBA" id="ARBA00044953"/>
    </source>
</evidence>
<protein>
    <recommendedName>
        <fullName evidence="2">Menorin-like domain-containing protein</fullName>
    </recommendedName>
</protein>
<organism evidence="3 4">
    <name type="scientific">Brachionus calyciflorus</name>
    <dbReference type="NCBI Taxonomy" id="104777"/>
    <lineage>
        <taxon>Eukaryota</taxon>
        <taxon>Metazoa</taxon>
        <taxon>Spiralia</taxon>
        <taxon>Gnathifera</taxon>
        <taxon>Rotifera</taxon>
        <taxon>Eurotatoria</taxon>
        <taxon>Monogononta</taxon>
        <taxon>Pseudotrocha</taxon>
        <taxon>Ploima</taxon>
        <taxon>Brachionidae</taxon>
        <taxon>Brachionus</taxon>
    </lineage>
</organism>
<evidence type="ECO:0000313" key="3">
    <source>
        <dbReference type="EMBL" id="CAF0780371.1"/>
    </source>
</evidence>